<reference evidence="1 2" key="1">
    <citation type="submission" date="2019-11" db="EMBL/GenBank/DDBJ databases">
        <authorList>
            <person name="Li J."/>
        </authorList>
    </citation>
    <scope>NUCLEOTIDE SEQUENCE [LARGE SCALE GENOMIC DNA]</scope>
    <source>
        <strain evidence="1 2">MF47</strain>
    </source>
</reference>
<name>A0A5Q2MG12_9ACTN</name>
<evidence type="ECO:0000313" key="1">
    <source>
        <dbReference type="EMBL" id="QGG42094.1"/>
    </source>
</evidence>
<evidence type="ECO:0000313" key="2">
    <source>
        <dbReference type="Proteomes" id="UP000392064"/>
    </source>
</evidence>
<dbReference type="KEGG" id="aef:GEV26_12345"/>
<gene>
    <name evidence="1" type="ORF">GEV26_12345</name>
</gene>
<keyword evidence="2" id="KW-1185">Reference proteome</keyword>
<protein>
    <submittedName>
        <fullName evidence="1">Uncharacterized protein</fullName>
    </submittedName>
</protein>
<organism evidence="1 2">
    <name type="scientific">Aeromicrobium yanjiei</name>
    <dbReference type="NCBI Taxonomy" id="2662028"/>
    <lineage>
        <taxon>Bacteria</taxon>
        <taxon>Bacillati</taxon>
        <taxon>Actinomycetota</taxon>
        <taxon>Actinomycetes</taxon>
        <taxon>Propionibacteriales</taxon>
        <taxon>Nocardioidaceae</taxon>
        <taxon>Aeromicrobium</taxon>
    </lineage>
</organism>
<proteinExistence type="predicted"/>
<dbReference type="Proteomes" id="UP000392064">
    <property type="component" value="Chromosome"/>
</dbReference>
<dbReference type="EMBL" id="CP045737">
    <property type="protein sequence ID" value="QGG42094.1"/>
    <property type="molecule type" value="Genomic_DNA"/>
</dbReference>
<accession>A0A5Q2MG12</accession>
<dbReference type="AlphaFoldDB" id="A0A5Q2MG12"/>
<sequence length="55" mass="5595">MPKLDVQTAVLITLLGVAVALIGLVFLILAEWQVGLTLAALGIAAGALGYRACDS</sequence>
<dbReference type="RefSeq" id="WP_153653446.1">
    <property type="nucleotide sequence ID" value="NZ_CP045737.1"/>
</dbReference>